<accession>A0AAV9G031</accession>
<dbReference type="Gene3D" id="3.30.710.10">
    <property type="entry name" value="Potassium Channel Kv1.1, Chain A"/>
    <property type="match status" value="1"/>
</dbReference>
<dbReference type="SUPFAM" id="SSF54695">
    <property type="entry name" value="POZ domain"/>
    <property type="match status" value="1"/>
</dbReference>
<organism evidence="2 3">
    <name type="scientific">Podospora aff. communis PSN243</name>
    <dbReference type="NCBI Taxonomy" id="3040156"/>
    <lineage>
        <taxon>Eukaryota</taxon>
        <taxon>Fungi</taxon>
        <taxon>Dikarya</taxon>
        <taxon>Ascomycota</taxon>
        <taxon>Pezizomycotina</taxon>
        <taxon>Sordariomycetes</taxon>
        <taxon>Sordariomycetidae</taxon>
        <taxon>Sordariales</taxon>
        <taxon>Podosporaceae</taxon>
        <taxon>Podospora</taxon>
    </lineage>
</organism>
<dbReference type="Pfam" id="PF00651">
    <property type="entry name" value="BTB"/>
    <property type="match status" value="1"/>
</dbReference>
<reference evidence="2" key="1">
    <citation type="journal article" date="2023" name="Mol. Phylogenet. Evol.">
        <title>Genome-scale phylogeny and comparative genomics of the fungal order Sordariales.</title>
        <authorList>
            <person name="Hensen N."/>
            <person name="Bonometti L."/>
            <person name="Westerberg I."/>
            <person name="Brannstrom I.O."/>
            <person name="Guillou S."/>
            <person name="Cros-Aarteil S."/>
            <person name="Calhoun S."/>
            <person name="Haridas S."/>
            <person name="Kuo A."/>
            <person name="Mondo S."/>
            <person name="Pangilinan J."/>
            <person name="Riley R."/>
            <person name="LaButti K."/>
            <person name="Andreopoulos B."/>
            <person name="Lipzen A."/>
            <person name="Chen C."/>
            <person name="Yan M."/>
            <person name="Daum C."/>
            <person name="Ng V."/>
            <person name="Clum A."/>
            <person name="Steindorff A."/>
            <person name="Ohm R.A."/>
            <person name="Martin F."/>
            <person name="Silar P."/>
            <person name="Natvig D.O."/>
            <person name="Lalanne C."/>
            <person name="Gautier V."/>
            <person name="Ament-Velasquez S.L."/>
            <person name="Kruys A."/>
            <person name="Hutchinson M.I."/>
            <person name="Powell A.J."/>
            <person name="Barry K."/>
            <person name="Miller A.N."/>
            <person name="Grigoriev I.V."/>
            <person name="Debuchy R."/>
            <person name="Gladieux P."/>
            <person name="Hiltunen Thoren M."/>
            <person name="Johannesson H."/>
        </authorList>
    </citation>
    <scope>NUCLEOTIDE SEQUENCE</scope>
    <source>
        <strain evidence="2">PSN243</strain>
    </source>
</reference>
<gene>
    <name evidence="2" type="ORF">QBC34DRAFT_313757</name>
</gene>
<dbReference type="InterPro" id="IPR011333">
    <property type="entry name" value="SKP1/BTB/POZ_sf"/>
</dbReference>
<keyword evidence="3" id="KW-1185">Reference proteome</keyword>
<dbReference type="AlphaFoldDB" id="A0AAV9G031"/>
<proteinExistence type="predicted"/>
<feature type="domain" description="BTB" evidence="1">
    <location>
        <begin position="1"/>
        <end position="47"/>
    </location>
</feature>
<dbReference type="EMBL" id="MU866031">
    <property type="protein sequence ID" value="KAK4442120.1"/>
    <property type="molecule type" value="Genomic_DNA"/>
</dbReference>
<feature type="non-terminal residue" evidence="2">
    <location>
        <position position="1"/>
    </location>
</feature>
<reference evidence="2" key="2">
    <citation type="submission" date="2023-05" db="EMBL/GenBank/DDBJ databases">
        <authorList>
            <consortium name="Lawrence Berkeley National Laboratory"/>
            <person name="Steindorff A."/>
            <person name="Hensen N."/>
            <person name="Bonometti L."/>
            <person name="Westerberg I."/>
            <person name="Brannstrom I.O."/>
            <person name="Guillou S."/>
            <person name="Cros-Aarteil S."/>
            <person name="Calhoun S."/>
            <person name="Haridas S."/>
            <person name="Kuo A."/>
            <person name="Mondo S."/>
            <person name="Pangilinan J."/>
            <person name="Riley R."/>
            <person name="Labutti K."/>
            <person name="Andreopoulos B."/>
            <person name="Lipzen A."/>
            <person name="Chen C."/>
            <person name="Yanf M."/>
            <person name="Daum C."/>
            <person name="Ng V."/>
            <person name="Clum A."/>
            <person name="Ohm R."/>
            <person name="Martin F."/>
            <person name="Silar P."/>
            <person name="Natvig D."/>
            <person name="Lalanne C."/>
            <person name="Gautier V."/>
            <person name="Ament-Velasquez S.L."/>
            <person name="Kruys A."/>
            <person name="Hutchinson M.I."/>
            <person name="Powell A.J."/>
            <person name="Barry K."/>
            <person name="Miller A.N."/>
            <person name="Grigoriev I.V."/>
            <person name="Debuchy R."/>
            <person name="Gladieux P."/>
            <person name="Thoren M.H."/>
            <person name="Johannesson H."/>
        </authorList>
    </citation>
    <scope>NUCLEOTIDE SEQUENCE</scope>
    <source>
        <strain evidence="2">PSN243</strain>
    </source>
</reference>
<evidence type="ECO:0000313" key="2">
    <source>
        <dbReference type="EMBL" id="KAK4442120.1"/>
    </source>
</evidence>
<sequence>RSKWFSDALKGNEESGQTGIINLNGFTPDQADTLLKFIYSGALDMDKFALSKGSFCLYADLYNLAQTFQLDNLADDALSLLGQYCDIKLKLLCTIGPDGELSSASDPADYIDDLLEAVWKAYDASREGTGLQALFSTFVFAGRNRFFRHEGFRQLADKNPMLGNDIFKLMLGKVDDKDPKFAPTTQTVHDLSSGLDHTRKSQHPDRCAHCHGVFDVAKTLKKGMYNPFFAAVRPASYCAPCVDKNAKSTIPLWRMEPLSIKEGKENIKENREKE</sequence>
<name>A0AAV9G031_9PEZI</name>
<evidence type="ECO:0000259" key="1">
    <source>
        <dbReference type="PROSITE" id="PS50097"/>
    </source>
</evidence>
<dbReference type="InterPro" id="IPR000210">
    <property type="entry name" value="BTB/POZ_dom"/>
</dbReference>
<comment type="caution">
    <text evidence="2">The sequence shown here is derived from an EMBL/GenBank/DDBJ whole genome shotgun (WGS) entry which is preliminary data.</text>
</comment>
<dbReference type="CDD" id="cd18186">
    <property type="entry name" value="BTB_POZ_ZBTB_KLHL-like"/>
    <property type="match status" value="1"/>
</dbReference>
<dbReference type="Proteomes" id="UP001321760">
    <property type="component" value="Unassembled WGS sequence"/>
</dbReference>
<dbReference type="PROSITE" id="PS50097">
    <property type="entry name" value="BTB"/>
    <property type="match status" value="1"/>
</dbReference>
<protein>
    <recommendedName>
        <fullName evidence="1">BTB domain-containing protein</fullName>
    </recommendedName>
</protein>
<evidence type="ECO:0000313" key="3">
    <source>
        <dbReference type="Proteomes" id="UP001321760"/>
    </source>
</evidence>